<feature type="chain" id="PRO_5004573809" evidence="1">
    <location>
        <begin position="30"/>
        <end position="129"/>
    </location>
</feature>
<evidence type="ECO:0000313" key="3">
    <source>
        <dbReference type="Proteomes" id="UP000015455"/>
    </source>
</evidence>
<dbReference type="EMBL" id="ATJV01000081">
    <property type="protein sequence ID" value="EPZ14458.1"/>
    <property type="molecule type" value="Genomic_DNA"/>
</dbReference>
<dbReference type="eggNOG" id="ENOG503490T">
    <property type="taxonomic scope" value="Bacteria"/>
</dbReference>
<name>T0AV10_9RHOO</name>
<organism evidence="2 3">
    <name type="scientific">Thauera terpenica 58Eu</name>
    <dbReference type="NCBI Taxonomy" id="1348657"/>
    <lineage>
        <taxon>Bacteria</taxon>
        <taxon>Pseudomonadati</taxon>
        <taxon>Pseudomonadota</taxon>
        <taxon>Betaproteobacteria</taxon>
        <taxon>Rhodocyclales</taxon>
        <taxon>Zoogloeaceae</taxon>
        <taxon>Thauera</taxon>
    </lineage>
</organism>
<keyword evidence="1" id="KW-0732">Signal</keyword>
<dbReference type="Proteomes" id="UP000015455">
    <property type="component" value="Unassembled WGS sequence"/>
</dbReference>
<dbReference type="AlphaFoldDB" id="T0AV10"/>
<protein>
    <submittedName>
        <fullName evidence="2">Uncharacterized protein</fullName>
    </submittedName>
</protein>
<proteinExistence type="predicted"/>
<dbReference type="PATRIC" id="fig|1348657.5.peg.3010"/>
<reference evidence="2 3" key="1">
    <citation type="submission" date="2013-06" db="EMBL/GenBank/DDBJ databases">
        <title>Draft genome sequence of Thauera terpenica.</title>
        <authorList>
            <person name="Liu B."/>
            <person name="Frostegard A.H."/>
            <person name="Shapleigh J.P."/>
        </authorList>
    </citation>
    <scope>NUCLEOTIDE SEQUENCE [LARGE SCALE GENOMIC DNA]</scope>
    <source>
        <strain evidence="2 3">58Eu</strain>
    </source>
</reference>
<comment type="caution">
    <text evidence="2">The sequence shown here is derived from an EMBL/GenBank/DDBJ whole genome shotgun (WGS) entry which is preliminary data.</text>
</comment>
<keyword evidence="3" id="KW-1185">Reference proteome</keyword>
<gene>
    <name evidence="2" type="ORF">M622_05610</name>
</gene>
<evidence type="ECO:0000313" key="2">
    <source>
        <dbReference type="EMBL" id="EPZ14458.1"/>
    </source>
</evidence>
<feature type="signal peptide" evidence="1">
    <location>
        <begin position="1"/>
        <end position="29"/>
    </location>
</feature>
<evidence type="ECO:0000256" key="1">
    <source>
        <dbReference type="SAM" id="SignalP"/>
    </source>
</evidence>
<accession>T0AV10</accession>
<dbReference type="STRING" id="1348657.M622_05610"/>
<sequence>MNMKLKLGNTKRALLVAVALSAASGLATAQNFISTKAEAEQLLKGATLIGIYLRTESAYTLKFGTDGSLTDTGGAKARWWVDDQGRYCREWLDGKLAGNKGCMNIEFEDGQVALYSEGRKVVEGILRGK</sequence>